<gene>
    <name evidence="1" type="ORF">YC6258_04700</name>
</gene>
<dbReference type="EMBL" id="CP007142">
    <property type="protein sequence ID" value="AJQ96732.1"/>
    <property type="molecule type" value="Genomic_DNA"/>
</dbReference>
<protein>
    <submittedName>
        <fullName evidence="1">Uncharacterized protein</fullName>
    </submittedName>
</protein>
<dbReference type="KEGG" id="gsn:YC6258_04700"/>
<keyword evidence="2" id="KW-1185">Reference proteome</keyword>
<accession>A0A0C5VQ81</accession>
<reference evidence="1 2" key="1">
    <citation type="submission" date="2014-01" db="EMBL/GenBank/DDBJ databases">
        <title>Full genme sequencing of cellulolytic bacterium Gynuella sunshinyii YC6258T gen. nov., sp. nov.</title>
        <authorList>
            <person name="Khan H."/>
            <person name="Chung E.J."/>
            <person name="Chung Y.R."/>
        </authorList>
    </citation>
    <scope>NUCLEOTIDE SEQUENCE [LARGE SCALE GENOMIC DNA]</scope>
    <source>
        <strain evidence="1 2">YC6258</strain>
    </source>
</reference>
<dbReference type="STRING" id="1445510.YC6258_04700"/>
<evidence type="ECO:0000313" key="1">
    <source>
        <dbReference type="EMBL" id="AJQ96732.1"/>
    </source>
</evidence>
<organism evidence="1 2">
    <name type="scientific">Gynuella sunshinyii YC6258</name>
    <dbReference type="NCBI Taxonomy" id="1445510"/>
    <lineage>
        <taxon>Bacteria</taxon>
        <taxon>Pseudomonadati</taxon>
        <taxon>Pseudomonadota</taxon>
        <taxon>Gammaproteobacteria</taxon>
        <taxon>Oceanospirillales</taxon>
        <taxon>Saccharospirillaceae</taxon>
        <taxon>Gynuella</taxon>
    </lineage>
</organism>
<dbReference type="Proteomes" id="UP000032266">
    <property type="component" value="Chromosome"/>
</dbReference>
<sequence length="50" mass="6196">MEFYPILKVCYKKISAQRILKDRTFTFGVKKRYYSVIKLQFIYLLIAWRD</sequence>
<evidence type="ECO:0000313" key="2">
    <source>
        <dbReference type="Proteomes" id="UP000032266"/>
    </source>
</evidence>
<dbReference type="HOGENOM" id="CLU_3118393_0_0_6"/>
<proteinExistence type="predicted"/>
<dbReference type="AlphaFoldDB" id="A0A0C5VQ81"/>
<name>A0A0C5VQ81_9GAMM</name>